<keyword evidence="8" id="KW-1133">Transmembrane helix</keyword>
<comment type="catalytic activity">
    <reaction evidence="1">
        <text>ATP + protein L-histidine = ADP + protein N-phospho-L-histidine.</text>
        <dbReference type="EC" id="2.7.13.3"/>
    </reaction>
</comment>
<dbReference type="Proteomes" id="UP000295493">
    <property type="component" value="Unassembled WGS sequence"/>
</dbReference>
<gene>
    <name evidence="10" type="ORF">EV664_10610</name>
</gene>
<dbReference type="SMART" id="SM00387">
    <property type="entry name" value="HATPase_c"/>
    <property type="match status" value="1"/>
</dbReference>
<proteinExistence type="predicted"/>
<organism evidence="10 11">
    <name type="scientific">Stakelama pacifica</name>
    <dbReference type="NCBI Taxonomy" id="517720"/>
    <lineage>
        <taxon>Bacteria</taxon>
        <taxon>Pseudomonadati</taxon>
        <taxon>Pseudomonadota</taxon>
        <taxon>Alphaproteobacteria</taxon>
        <taxon>Sphingomonadales</taxon>
        <taxon>Sphingomonadaceae</taxon>
        <taxon>Stakelama</taxon>
    </lineage>
</organism>
<dbReference type="InterPro" id="IPR003594">
    <property type="entry name" value="HATPase_dom"/>
</dbReference>
<dbReference type="OrthoDB" id="1931120at2"/>
<protein>
    <recommendedName>
        <fullName evidence="2">histidine kinase</fullName>
        <ecNumber evidence="2">2.7.13.3</ecNumber>
    </recommendedName>
</protein>
<dbReference type="InterPro" id="IPR005467">
    <property type="entry name" value="His_kinase_dom"/>
</dbReference>
<dbReference type="EMBL" id="SNWD01000006">
    <property type="protein sequence ID" value="TDN82204.1"/>
    <property type="molecule type" value="Genomic_DNA"/>
</dbReference>
<comment type="caution">
    <text evidence="10">The sequence shown here is derived from an EMBL/GenBank/DDBJ whole genome shotgun (WGS) entry which is preliminary data.</text>
</comment>
<dbReference type="GO" id="GO:0004673">
    <property type="term" value="F:protein histidine kinase activity"/>
    <property type="evidence" value="ECO:0007669"/>
    <property type="project" value="UniProtKB-EC"/>
</dbReference>
<evidence type="ECO:0000256" key="6">
    <source>
        <dbReference type="ARBA" id="ARBA00022840"/>
    </source>
</evidence>
<evidence type="ECO:0000256" key="7">
    <source>
        <dbReference type="ARBA" id="ARBA00023012"/>
    </source>
</evidence>
<dbReference type="Pfam" id="PF02518">
    <property type="entry name" value="HATPase_c"/>
    <property type="match status" value="1"/>
</dbReference>
<dbReference type="PANTHER" id="PTHR43065:SF46">
    <property type="entry name" value="C4-DICARBOXYLATE TRANSPORT SENSOR PROTEIN DCTB"/>
    <property type="match status" value="1"/>
</dbReference>
<keyword evidence="8" id="KW-0472">Membrane</keyword>
<feature type="transmembrane region" description="Helical" evidence="8">
    <location>
        <begin position="12"/>
        <end position="30"/>
    </location>
</feature>
<sequence>MDSRRARIPYGRILLVGLLPVMGALAVLGWQRSLYANAMLAALLAFWAICLLAVSVRREVEPLPTDPEPGRRTADAERQQKRLLAYLDLSPAPLMLLEGYRLRAVNRAARRLLATQDVVADPDPALVRAIAGTAPGLSVSLRLDFGAGAEGYALATADIVTAGEVNRIAALVGIEAEMRAAEARALRNLLNILSHEIMNGLTPIASLSQSAAELIENGGEEDRAEAQAAIRTVARRAEGLREFGEAYRRLARLPDPAMRVVDMAALIADLARLFRHRWPDIALTVETGTVPRAVEGDADQLHAALWALLQNAAEACGDQVQPEVMLRAEGAERMMMLTIGDNGAGVAPAMRDSIFQPFFTTKAEGSGVGLALARMIALAHLGDVTLLTDDLPGTRFRFAFAAGD</sequence>
<dbReference type="RefSeq" id="WP_133495593.1">
    <property type="nucleotide sequence ID" value="NZ_BMLU01000006.1"/>
</dbReference>
<keyword evidence="8" id="KW-0812">Transmembrane</keyword>
<dbReference type="Gene3D" id="3.30.565.10">
    <property type="entry name" value="Histidine kinase-like ATPase, C-terminal domain"/>
    <property type="match status" value="1"/>
</dbReference>
<dbReference type="EC" id="2.7.13.3" evidence="2"/>
<keyword evidence="3" id="KW-0808">Transferase</keyword>
<evidence type="ECO:0000256" key="4">
    <source>
        <dbReference type="ARBA" id="ARBA00022741"/>
    </source>
</evidence>
<dbReference type="AlphaFoldDB" id="A0A4R6FND7"/>
<keyword evidence="6" id="KW-0067">ATP-binding</keyword>
<evidence type="ECO:0000313" key="11">
    <source>
        <dbReference type="Proteomes" id="UP000295493"/>
    </source>
</evidence>
<keyword evidence="7" id="KW-0902">Two-component regulatory system</keyword>
<evidence type="ECO:0000313" key="10">
    <source>
        <dbReference type="EMBL" id="TDN82204.1"/>
    </source>
</evidence>
<feature type="transmembrane region" description="Helical" evidence="8">
    <location>
        <begin position="36"/>
        <end position="54"/>
    </location>
</feature>
<reference evidence="10 11" key="1">
    <citation type="submission" date="2019-03" db="EMBL/GenBank/DDBJ databases">
        <title>Genomic Encyclopedia of Type Strains, Phase IV (KMG-IV): sequencing the most valuable type-strain genomes for metagenomic binning, comparative biology and taxonomic classification.</title>
        <authorList>
            <person name="Goeker M."/>
        </authorList>
    </citation>
    <scope>NUCLEOTIDE SEQUENCE [LARGE SCALE GENOMIC DNA]</scope>
    <source>
        <strain evidence="10 11">DSM 25059</strain>
    </source>
</reference>
<name>A0A4R6FND7_9SPHN</name>
<evidence type="ECO:0000256" key="3">
    <source>
        <dbReference type="ARBA" id="ARBA00022679"/>
    </source>
</evidence>
<evidence type="ECO:0000256" key="8">
    <source>
        <dbReference type="SAM" id="Phobius"/>
    </source>
</evidence>
<keyword evidence="4" id="KW-0547">Nucleotide-binding</keyword>
<evidence type="ECO:0000256" key="5">
    <source>
        <dbReference type="ARBA" id="ARBA00022777"/>
    </source>
</evidence>
<evidence type="ECO:0000256" key="1">
    <source>
        <dbReference type="ARBA" id="ARBA00000085"/>
    </source>
</evidence>
<keyword evidence="11" id="KW-1185">Reference proteome</keyword>
<dbReference type="InterPro" id="IPR004358">
    <property type="entry name" value="Sig_transdc_His_kin-like_C"/>
</dbReference>
<dbReference type="GO" id="GO:0005524">
    <property type="term" value="F:ATP binding"/>
    <property type="evidence" value="ECO:0007669"/>
    <property type="project" value="UniProtKB-KW"/>
</dbReference>
<accession>A0A4R6FND7</accession>
<evidence type="ECO:0000259" key="9">
    <source>
        <dbReference type="PROSITE" id="PS50109"/>
    </source>
</evidence>
<feature type="domain" description="Histidine kinase" evidence="9">
    <location>
        <begin position="192"/>
        <end position="404"/>
    </location>
</feature>
<dbReference type="PROSITE" id="PS50109">
    <property type="entry name" value="HIS_KIN"/>
    <property type="match status" value="1"/>
</dbReference>
<dbReference type="PRINTS" id="PR00344">
    <property type="entry name" value="BCTRLSENSOR"/>
</dbReference>
<dbReference type="GO" id="GO:0000160">
    <property type="term" value="P:phosphorelay signal transduction system"/>
    <property type="evidence" value="ECO:0007669"/>
    <property type="project" value="UniProtKB-KW"/>
</dbReference>
<dbReference type="InterPro" id="IPR036890">
    <property type="entry name" value="HATPase_C_sf"/>
</dbReference>
<dbReference type="SUPFAM" id="SSF55874">
    <property type="entry name" value="ATPase domain of HSP90 chaperone/DNA topoisomerase II/histidine kinase"/>
    <property type="match status" value="1"/>
</dbReference>
<dbReference type="PANTHER" id="PTHR43065">
    <property type="entry name" value="SENSOR HISTIDINE KINASE"/>
    <property type="match status" value="1"/>
</dbReference>
<keyword evidence="5 10" id="KW-0418">Kinase</keyword>
<evidence type="ECO:0000256" key="2">
    <source>
        <dbReference type="ARBA" id="ARBA00012438"/>
    </source>
</evidence>